<dbReference type="OrthoDB" id="1696305at2759"/>
<sequence>MSPYDYALCLADIERRKTTRHVVYNYFLKFSKKLVVAQEYHMDMNTVHFHIYIQYQNEIESEKLKTEIFGHFKVDMKIYFEVCLDVRSYIRYCTKDDFNVFYKNIDPKNFKKDPIPPDSEDYIYVNLMALDQDIIN</sequence>
<dbReference type="EMBL" id="CAJNOC010006699">
    <property type="protein sequence ID" value="CAF1083822.1"/>
    <property type="molecule type" value="Genomic_DNA"/>
</dbReference>
<gene>
    <name evidence="1" type="ORF">OXX778_LOCUS20323</name>
</gene>
<evidence type="ECO:0000313" key="1">
    <source>
        <dbReference type="EMBL" id="CAF1083822.1"/>
    </source>
</evidence>
<proteinExistence type="predicted"/>
<comment type="caution">
    <text evidence="1">The sequence shown here is derived from an EMBL/GenBank/DDBJ whole genome shotgun (WGS) entry which is preliminary data.</text>
</comment>
<dbReference type="AlphaFoldDB" id="A0A814MTQ7"/>
<organism evidence="1 2">
    <name type="scientific">Brachionus calyciflorus</name>
    <dbReference type="NCBI Taxonomy" id="104777"/>
    <lineage>
        <taxon>Eukaryota</taxon>
        <taxon>Metazoa</taxon>
        <taxon>Spiralia</taxon>
        <taxon>Gnathifera</taxon>
        <taxon>Rotifera</taxon>
        <taxon>Eurotatoria</taxon>
        <taxon>Monogononta</taxon>
        <taxon>Pseudotrocha</taxon>
        <taxon>Ploima</taxon>
        <taxon>Brachionidae</taxon>
        <taxon>Brachionus</taxon>
    </lineage>
</organism>
<protein>
    <submittedName>
        <fullName evidence="1">Uncharacterized protein</fullName>
    </submittedName>
</protein>
<evidence type="ECO:0000313" key="2">
    <source>
        <dbReference type="Proteomes" id="UP000663879"/>
    </source>
</evidence>
<reference evidence="1" key="1">
    <citation type="submission" date="2021-02" db="EMBL/GenBank/DDBJ databases">
        <authorList>
            <person name="Nowell W R."/>
        </authorList>
    </citation>
    <scope>NUCLEOTIDE SEQUENCE</scope>
    <source>
        <strain evidence="1">Ploen Becks lab</strain>
    </source>
</reference>
<accession>A0A814MTQ7</accession>
<dbReference type="Proteomes" id="UP000663879">
    <property type="component" value="Unassembled WGS sequence"/>
</dbReference>
<keyword evidence="2" id="KW-1185">Reference proteome</keyword>
<dbReference type="Gene3D" id="3.40.1310.20">
    <property type="match status" value="1"/>
</dbReference>
<name>A0A814MTQ7_9BILA</name>